<name>A0A8H9R054_CLOPF</name>
<sequence>MIYTKTKLLNLINENLEKDEFYYDSRYKKVFKDKYLIKNFDDMYRDRYNLLKKEFIDTENYIVCVFNNHDPQWDLIIFEDLEEIEEFIKDKITNFFINNVIVIKNDRRLKFKVKDINMNIISVEDYMCLINNKHYIIEWI</sequence>
<proteinExistence type="predicted"/>
<dbReference type="AlphaFoldDB" id="A0A8H9R054"/>
<reference evidence="1" key="1">
    <citation type="journal article" date="2018" name="Genome Biol.">
        <title>SKESA: strategic k-mer extension for scrupulous assemblies.</title>
        <authorList>
            <person name="Souvorov A."/>
            <person name="Agarwala R."/>
            <person name="Lipman D.J."/>
        </authorList>
    </citation>
    <scope>NUCLEOTIDE SEQUENCE</scope>
    <source>
        <strain evidence="1">C8</strain>
    </source>
</reference>
<dbReference type="RefSeq" id="WP_173705962.1">
    <property type="nucleotide sequence ID" value="NZ_CP075935.1"/>
</dbReference>
<dbReference type="Proteomes" id="UP000859547">
    <property type="component" value="Unassembled WGS sequence"/>
</dbReference>
<gene>
    <name evidence="1" type="ORF">I9080_003207</name>
</gene>
<evidence type="ECO:0000313" key="1">
    <source>
        <dbReference type="EMBL" id="HAT4309352.1"/>
    </source>
</evidence>
<comment type="caution">
    <text evidence="1">The sequence shown here is derived from an EMBL/GenBank/DDBJ whole genome shotgun (WGS) entry which is preliminary data.</text>
</comment>
<reference evidence="1" key="2">
    <citation type="submission" date="2020-07" db="EMBL/GenBank/DDBJ databases">
        <authorList>
            <consortium name="NCBI Pathogen Detection Project"/>
        </authorList>
    </citation>
    <scope>NUCLEOTIDE SEQUENCE</scope>
    <source>
        <strain evidence="1">C8</strain>
    </source>
</reference>
<organism evidence="1">
    <name type="scientific">Clostridium perfringens</name>
    <dbReference type="NCBI Taxonomy" id="1502"/>
    <lineage>
        <taxon>Bacteria</taxon>
        <taxon>Bacillati</taxon>
        <taxon>Bacillota</taxon>
        <taxon>Clostridia</taxon>
        <taxon>Eubacteriales</taxon>
        <taxon>Clostridiaceae</taxon>
        <taxon>Clostridium</taxon>
    </lineage>
</organism>
<accession>A0A8H9R054</accession>
<dbReference type="EMBL" id="DACTCB010000031">
    <property type="protein sequence ID" value="HAT4309352.1"/>
    <property type="molecule type" value="Genomic_DNA"/>
</dbReference>
<protein>
    <submittedName>
        <fullName evidence="1">Uncharacterized protein</fullName>
    </submittedName>
</protein>